<evidence type="ECO:0000256" key="4">
    <source>
        <dbReference type="ARBA" id="ARBA00022989"/>
    </source>
</evidence>
<organism evidence="7 8">
    <name type="scientific">Alteromonas halophila</name>
    <dbReference type="NCBI Taxonomy" id="516698"/>
    <lineage>
        <taxon>Bacteria</taxon>
        <taxon>Pseudomonadati</taxon>
        <taxon>Pseudomonadota</taxon>
        <taxon>Gammaproteobacteria</taxon>
        <taxon>Alteromonadales</taxon>
        <taxon>Alteromonadaceae</taxon>
        <taxon>Alteromonas/Salinimonas group</taxon>
        <taxon>Alteromonas</taxon>
    </lineage>
</organism>
<name>A0A918JC24_9ALTE</name>
<keyword evidence="8" id="KW-1185">Reference proteome</keyword>
<keyword evidence="2" id="KW-1003">Cell membrane</keyword>
<comment type="caution">
    <text evidence="7">The sequence shown here is derived from an EMBL/GenBank/DDBJ whole genome shotgun (WGS) entry which is preliminary data.</text>
</comment>
<dbReference type="AlphaFoldDB" id="A0A918JC24"/>
<dbReference type="Pfam" id="PF03788">
    <property type="entry name" value="LrgA"/>
    <property type="match status" value="1"/>
</dbReference>
<dbReference type="Proteomes" id="UP000631300">
    <property type="component" value="Unassembled WGS sequence"/>
</dbReference>
<evidence type="ECO:0000256" key="1">
    <source>
        <dbReference type="ARBA" id="ARBA00004651"/>
    </source>
</evidence>
<feature type="transmembrane region" description="Helical" evidence="6">
    <location>
        <begin position="7"/>
        <end position="29"/>
    </location>
</feature>
<dbReference type="PROSITE" id="PS51257">
    <property type="entry name" value="PROKAR_LIPOPROTEIN"/>
    <property type="match status" value="1"/>
</dbReference>
<evidence type="ECO:0000256" key="2">
    <source>
        <dbReference type="ARBA" id="ARBA00022475"/>
    </source>
</evidence>
<dbReference type="EMBL" id="BMXP01000001">
    <property type="protein sequence ID" value="GGW72640.1"/>
    <property type="molecule type" value="Genomic_DNA"/>
</dbReference>
<proteinExistence type="predicted"/>
<dbReference type="PANTHER" id="PTHR33931:SF2">
    <property type="entry name" value="HOLIN-LIKE PROTEIN CIDA"/>
    <property type="match status" value="1"/>
</dbReference>
<protein>
    <recommendedName>
        <fullName evidence="9">CidA/LrgA family protein</fullName>
    </recommendedName>
</protein>
<dbReference type="InterPro" id="IPR005538">
    <property type="entry name" value="LrgA/CidA"/>
</dbReference>
<keyword evidence="5 6" id="KW-0472">Membrane</keyword>
<sequence>MGRAGTWLTGWIAILACYYAGKALVIGLALPLPPALLGLLLLLAGLMLRSSSSRAVAQAASPLLKHMSVLFVPAVMGVGMYAAPIREYALSLFIAIVVTTAVSLGLTAWVTSRILASRLGKS</sequence>
<dbReference type="GO" id="GO:0005886">
    <property type="term" value="C:plasma membrane"/>
    <property type="evidence" value="ECO:0007669"/>
    <property type="project" value="UniProtKB-SubCell"/>
</dbReference>
<evidence type="ECO:0000313" key="8">
    <source>
        <dbReference type="Proteomes" id="UP000631300"/>
    </source>
</evidence>
<reference evidence="7" key="2">
    <citation type="submission" date="2020-09" db="EMBL/GenBank/DDBJ databases">
        <authorList>
            <person name="Sun Q."/>
            <person name="Kim S."/>
        </authorList>
    </citation>
    <scope>NUCLEOTIDE SEQUENCE</scope>
    <source>
        <strain evidence="7">KCTC 22164</strain>
    </source>
</reference>
<reference evidence="7" key="1">
    <citation type="journal article" date="2014" name="Int. J. Syst. Evol. Microbiol.">
        <title>Complete genome sequence of Corynebacterium casei LMG S-19264T (=DSM 44701T), isolated from a smear-ripened cheese.</title>
        <authorList>
            <consortium name="US DOE Joint Genome Institute (JGI-PGF)"/>
            <person name="Walter F."/>
            <person name="Albersmeier A."/>
            <person name="Kalinowski J."/>
            <person name="Ruckert C."/>
        </authorList>
    </citation>
    <scope>NUCLEOTIDE SEQUENCE</scope>
    <source>
        <strain evidence="7">KCTC 22164</strain>
    </source>
</reference>
<dbReference type="PANTHER" id="PTHR33931">
    <property type="entry name" value="HOLIN-LIKE PROTEIN CIDA-RELATED"/>
    <property type="match status" value="1"/>
</dbReference>
<evidence type="ECO:0000313" key="7">
    <source>
        <dbReference type="EMBL" id="GGW72640.1"/>
    </source>
</evidence>
<accession>A0A918JC24</accession>
<evidence type="ECO:0008006" key="9">
    <source>
        <dbReference type="Google" id="ProtNLM"/>
    </source>
</evidence>
<keyword evidence="3 6" id="KW-0812">Transmembrane</keyword>
<evidence type="ECO:0000256" key="6">
    <source>
        <dbReference type="SAM" id="Phobius"/>
    </source>
</evidence>
<evidence type="ECO:0000256" key="3">
    <source>
        <dbReference type="ARBA" id="ARBA00022692"/>
    </source>
</evidence>
<gene>
    <name evidence="7" type="ORF">GCM10007391_00110</name>
</gene>
<feature type="transmembrane region" description="Helical" evidence="6">
    <location>
        <begin position="88"/>
        <end position="111"/>
    </location>
</feature>
<dbReference type="RefSeq" id="WP_189403051.1">
    <property type="nucleotide sequence ID" value="NZ_BMXP01000001.1"/>
</dbReference>
<feature type="transmembrane region" description="Helical" evidence="6">
    <location>
        <begin position="63"/>
        <end position="82"/>
    </location>
</feature>
<feature type="transmembrane region" description="Helical" evidence="6">
    <location>
        <begin position="35"/>
        <end position="51"/>
    </location>
</feature>
<keyword evidence="4 6" id="KW-1133">Transmembrane helix</keyword>
<comment type="subcellular location">
    <subcellularLocation>
        <location evidence="1">Cell membrane</location>
        <topology evidence="1">Multi-pass membrane protein</topology>
    </subcellularLocation>
</comment>
<evidence type="ECO:0000256" key="5">
    <source>
        <dbReference type="ARBA" id="ARBA00023136"/>
    </source>
</evidence>